<proteinExistence type="predicted"/>
<gene>
    <name evidence="6" type="ORF">HWI92_19905</name>
</gene>
<dbReference type="PRINTS" id="PR01021">
    <property type="entry name" value="OMPADOMAIN"/>
</dbReference>
<keyword evidence="3" id="KW-0998">Cell outer membrane</keyword>
<dbReference type="InterPro" id="IPR006664">
    <property type="entry name" value="OMP_bac"/>
</dbReference>
<evidence type="ECO:0000256" key="4">
    <source>
        <dbReference type="PROSITE-ProRule" id="PRU00473"/>
    </source>
</evidence>
<evidence type="ECO:0000256" key="3">
    <source>
        <dbReference type="ARBA" id="ARBA00023237"/>
    </source>
</evidence>
<name>A0ABX7IFG5_9BACT</name>
<dbReference type="Proteomes" id="UP000612680">
    <property type="component" value="Chromosome"/>
</dbReference>
<evidence type="ECO:0000256" key="1">
    <source>
        <dbReference type="ARBA" id="ARBA00004442"/>
    </source>
</evidence>
<dbReference type="InterPro" id="IPR006665">
    <property type="entry name" value="OmpA-like"/>
</dbReference>
<sequence length="215" mass="23772">MIRLMRQQSILSVNILNAKAGMQHRLMEKNNTVKPLQRIDDGHYYAEVTPGATYRMNVSDSNNASDLSMSIDPVDEGLTLRSLRLPAAASAGKATGPASPEKKTLYFPRSDYKLPVQSARYLDSVAVFVKSNSGKGLRITGHTDNVGNPDLNMTLSEYRVRVVTRYLVTKGVPEHLISAAGLGSRYPAVPNDSEENKRKNRRVEVQVIDLQQTSN</sequence>
<dbReference type="InterPro" id="IPR036737">
    <property type="entry name" value="OmpA-like_sf"/>
</dbReference>
<feature type="domain" description="OmpA-like" evidence="5">
    <location>
        <begin position="94"/>
        <end position="211"/>
    </location>
</feature>
<dbReference type="Pfam" id="PF00691">
    <property type="entry name" value="OmpA"/>
    <property type="match status" value="1"/>
</dbReference>
<organism evidence="6 7">
    <name type="scientific">Dyadobacter sandarakinus</name>
    <dbReference type="NCBI Taxonomy" id="2747268"/>
    <lineage>
        <taxon>Bacteria</taxon>
        <taxon>Pseudomonadati</taxon>
        <taxon>Bacteroidota</taxon>
        <taxon>Cytophagia</taxon>
        <taxon>Cytophagales</taxon>
        <taxon>Spirosomataceae</taxon>
        <taxon>Dyadobacter</taxon>
    </lineage>
</organism>
<reference evidence="6 7" key="1">
    <citation type="submission" date="2020-06" db="EMBL/GenBank/DDBJ databases">
        <title>Dyadobacter sandarakinus sp. nov., isolated from the soil of the Arctic Yellow River Station.</title>
        <authorList>
            <person name="Zhang Y."/>
            <person name="Peng F."/>
        </authorList>
    </citation>
    <scope>NUCLEOTIDE SEQUENCE [LARGE SCALE GENOMIC DNA]</scope>
    <source>
        <strain evidence="6 7">Q3-56</strain>
    </source>
</reference>
<accession>A0ABX7IFG5</accession>
<dbReference type="InterPro" id="IPR050330">
    <property type="entry name" value="Bact_OuterMem_StrucFunc"/>
</dbReference>
<dbReference type="Gene3D" id="3.30.1330.60">
    <property type="entry name" value="OmpA-like domain"/>
    <property type="match status" value="1"/>
</dbReference>
<comment type="subcellular location">
    <subcellularLocation>
        <location evidence="1">Cell outer membrane</location>
    </subcellularLocation>
</comment>
<keyword evidence="2 4" id="KW-0472">Membrane</keyword>
<evidence type="ECO:0000313" key="6">
    <source>
        <dbReference type="EMBL" id="QRR04282.1"/>
    </source>
</evidence>
<evidence type="ECO:0000259" key="5">
    <source>
        <dbReference type="PROSITE" id="PS51123"/>
    </source>
</evidence>
<keyword evidence="7" id="KW-1185">Reference proteome</keyword>
<protein>
    <submittedName>
        <fullName evidence="6">OmpA family protein</fullName>
    </submittedName>
</protein>
<dbReference type="PROSITE" id="PS51123">
    <property type="entry name" value="OMPA_2"/>
    <property type="match status" value="1"/>
</dbReference>
<dbReference type="SUPFAM" id="SSF103088">
    <property type="entry name" value="OmpA-like"/>
    <property type="match status" value="1"/>
</dbReference>
<dbReference type="PANTHER" id="PTHR30329">
    <property type="entry name" value="STATOR ELEMENT OF FLAGELLAR MOTOR COMPLEX"/>
    <property type="match status" value="1"/>
</dbReference>
<evidence type="ECO:0000313" key="7">
    <source>
        <dbReference type="Proteomes" id="UP000612680"/>
    </source>
</evidence>
<dbReference type="PANTHER" id="PTHR30329:SF21">
    <property type="entry name" value="LIPOPROTEIN YIAD-RELATED"/>
    <property type="match status" value="1"/>
</dbReference>
<dbReference type="CDD" id="cd07185">
    <property type="entry name" value="OmpA_C-like"/>
    <property type="match status" value="1"/>
</dbReference>
<evidence type="ECO:0000256" key="2">
    <source>
        <dbReference type="ARBA" id="ARBA00023136"/>
    </source>
</evidence>
<dbReference type="EMBL" id="CP056775">
    <property type="protein sequence ID" value="QRR04282.1"/>
    <property type="molecule type" value="Genomic_DNA"/>
</dbReference>